<accession>A0A0L1JBH0</accession>
<keyword evidence="7" id="KW-0663">Pyridoxal phosphate</keyword>
<dbReference type="GO" id="GO:0030170">
    <property type="term" value="F:pyridoxal phosphate binding"/>
    <property type="evidence" value="ECO:0007669"/>
    <property type="project" value="InterPro"/>
</dbReference>
<evidence type="ECO:0000256" key="1">
    <source>
        <dbReference type="ARBA" id="ARBA00001933"/>
    </source>
</evidence>
<dbReference type="SUPFAM" id="SSF53383">
    <property type="entry name" value="PLP-dependent transferases"/>
    <property type="match status" value="1"/>
</dbReference>
<dbReference type="EC" id="2.6.1.57" evidence="9"/>
<dbReference type="GO" id="GO:0047536">
    <property type="term" value="F:2-aminoadipate transaminase activity"/>
    <property type="evidence" value="ECO:0007669"/>
    <property type="project" value="TreeGrafter"/>
</dbReference>
<comment type="subcellular location">
    <subcellularLocation>
        <location evidence="2">Cytoplasm</location>
    </subcellularLocation>
</comment>
<comment type="cofactor">
    <cofactor evidence="1">
        <name>pyridoxal 5'-phosphate</name>
        <dbReference type="ChEBI" id="CHEBI:597326"/>
    </cofactor>
</comment>
<dbReference type="STRING" id="1509407.A0A0L1JBH0"/>
<evidence type="ECO:0000256" key="8">
    <source>
        <dbReference type="ARBA" id="ARBA00051993"/>
    </source>
</evidence>
<evidence type="ECO:0000256" key="7">
    <source>
        <dbReference type="ARBA" id="ARBA00022898"/>
    </source>
</evidence>
<keyword evidence="5 11" id="KW-0032">Aminotransferase</keyword>
<dbReference type="InterPro" id="IPR015424">
    <property type="entry name" value="PyrdxlP-dep_Trfase"/>
</dbReference>
<evidence type="ECO:0000256" key="9">
    <source>
        <dbReference type="ARBA" id="ARBA00067014"/>
    </source>
</evidence>
<feature type="domain" description="Aminotransferase class I/classII large" evidence="10">
    <location>
        <begin position="198"/>
        <end position="568"/>
    </location>
</feature>
<proteinExistence type="inferred from homology"/>
<protein>
    <recommendedName>
        <fullName evidence="9">aromatic-amino-acid transaminase</fullName>
        <ecNumber evidence="9">2.6.1.57</ecNumber>
    </recommendedName>
</protein>
<evidence type="ECO:0000256" key="6">
    <source>
        <dbReference type="ARBA" id="ARBA00022679"/>
    </source>
</evidence>
<evidence type="ECO:0000313" key="11">
    <source>
        <dbReference type="EMBL" id="KNG89062.1"/>
    </source>
</evidence>
<comment type="similarity">
    <text evidence="3">Belongs to the class-I pyridoxal-phosphate-dependent aminotransferase family.</text>
</comment>
<dbReference type="Pfam" id="PF00155">
    <property type="entry name" value="Aminotran_1_2"/>
    <property type="match status" value="1"/>
</dbReference>
<organism evidence="11 12">
    <name type="scientific">Aspergillus nomiae NRRL (strain ATCC 15546 / NRRL 13137 / CBS 260.88 / M93)</name>
    <dbReference type="NCBI Taxonomy" id="1509407"/>
    <lineage>
        <taxon>Eukaryota</taxon>
        <taxon>Fungi</taxon>
        <taxon>Dikarya</taxon>
        <taxon>Ascomycota</taxon>
        <taxon>Pezizomycotina</taxon>
        <taxon>Eurotiomycetes</taxon>
        <taxon>Eurotiomycetidae</taxon>
        <taxon>Eurotiales</taxon>
        <taxon>Aspergillaceae</taxon>
        <taxon>Aspergillus</taxon>
        <taxon>Aspergillus subgen. Circumdati</taxon>
    </lineage>
</organism>
<dbReference type="RefSeq" id="XP_015409985.1">
    <property type="nucleotide sequence ID" value="XM_015548212.1"/>
</dbReference>
<dbReference type="CDD" id="cd00609">
    <property type="entry name" value="AAT_like"/>
    <property type="match status" value="1"/>
</dbReference>
<dbReference type="InterPro" id="IPR004839">
    <property type="entry name" value="Aminotransferase_I/II_large"/>
</dbReference>
<dbReference type="OrthoDB" id="691673at2759"/>
<dbReference type="GeneID" id="26804759"/>
<evidence type="ECO:0000256" key="5">
    <source>
        <dbReference type="ARBA" id="ARBA00022576"/>
    </source>
</evidence>
<dbReference type="GO" id="GO:0005737">
    <property type="term" value="C:cytoplasm"/>
    <property type="evidence" value="ECO:0007669"/>
    <property type="project" value="UniProtKB-SubCell"/>
</dbReference>
<dbReference type="PANTHER" id="PTHR42790">
    <property type="entry name" value="AMINOTRANSFERASE"/>
    <property type="match status" value="1"/>
</dbReference>
<dbReference type="FunFam" id="3.40.640.10:FF:000074">
    <property type="entry name" value="Aromatic amino acid aminotransferase"/>
    <property type="match status" value="1"/>
</dbReference>
<sequence>LYSRFPLQLLSSSWKIQIVIQLRLLQSNFVRQSTRDSFYYTESTQSQTIEKMSPSAALDNANGSPAAPLTVEGIPALRAKSAPIPKGVAPATSSDMFKSPACYTKPKAKRWDHILSIEAKSRKVSTLKGAAKYLKNPGLISLGGGLPSPEYFPFEELDIKVPTPPGFTPEATRESGTVAHTGKSDIREGKSLYDLEVALNYGQATGAPQLLRYVTEHTELIHNPPYSDWQCCLNCGSTFGWDVALRLFCERGDYIMMEEYTFSSAQETALPLGLKVAPIKMDEEGLLPESLDEVLSNWDESARGARKPFVLYTIPTGQNPTGATQRAERRKAVYKVAQKHDVYIVEDEPYYFLQMQPYAGADGEPVPPPANHEEFIKSLIPSYLSLDTDGRVLRLESFSKVIAPGSRVGWAVGSEQIIERFNRTCETSSQNPSGISQLVLYKLLEEQWGHAGYLDWLINLRMSYTARRDSMVHACEKYLPQELAHWNPPAAGMFHWIEIDWRKHPGISSGKTREEIEEEVFQAAVNNGVLISRGSWFKAQGASEEKLFFRATFAAASSDAIAEAISRFGTTLRQEFGMN</sequence>
<dbReference type="Gene3D" id="3.40.640.10">
    <property type="entry name" value="Type I PLP-dependent aspartate aminotransferase-like (Major domain)"/>
    <property type="match status" value="1"/>
</dbReference>
<dbReference type="AlphaFoldDB" id="A0A0L1JBH0"/>
<dbReference type="GO" id="GO:0019878">
    <property type="term" value="P:lysine biosynthetic process via aminoadipic acid"/>
    <property type="evidence" value="ECO:0007669"/>
    <property type="project" value="TreeGrafter"/>
</dbReference>
<evidence type="ECO:0000313" key="12">
    <source>
        <dbReference type="Proteomes" id="UP000037505"/>
    </source>
</evidence>
<dbReference type="Proteomes" id="UP000037505">
    <property type="component" value="Unassembled WGS sequence"/>
</dbReference>
<dbReference type="GO" id="GO:0006571">
    <property type="term" value="P:tyrosine biosynthetic process"/>
    <property type="evidence" value="ECO:0007669"/>
    <property type="project" value="TreeGrafter"/>
</dbReference>
<evidence type="ECO:0000259" key="10">
    <source>
        <dbReference type="Pfam" id="PF00155"/>
    </source>
</evidence>
<feature type="non-terminal residue" evidence="11">
    <location>
        <position position="1"/>
    </location>
</feature>
<evidence type="ECO:0000256" key="3">
    <source>
        <dbReference type="ARBA" id="ARBA00007441"/>
    </source>
</evidence>
<dbReference type="PANTHER" id="PTHR42790:SF21">
    <property type="entry name" value="AROMATIC_AMINOADIPATE AMINOTRANSFERASE 1"/>
    <property type="match status" value="1"/>
</dbReference>
<reference evidence="11 12" key="1">
    <citation type="submission" date="2014-06" db="EMBL/GenBank/DDBJ databases">
        <title>The Genome of the Aflatoxigenic Filamentous Fungus Aspergillus nomius.</title>
        <authorList>
            <person name="Moore M.G."/>
            <person name="Shannon B.M."/>
            <person name="Brian M.M."/>
        </authorList>
    </citation>
    <scope>NUCLEOTIDE SEQUENCE [LARGE SCALE GENOMIC DNA]</scope>
    <source>
        <strain evidence="11 12">NRRL 13137</strain>
    </source>
</reference>
<dbReference type="InterPro" id="IPR015421">
    <property type="entry name" value="PyrdxlP-dep_Trfase_major"/>
</dbReference>
<keyword evidence="4" id="KW-0963">Cytoplasm</keyword>
<keyword evidence="6 11" id="KW-0808">Transferase</keyword>
<gene>
    <name evidence="11" type="ORF">ANOM_002955</name>
</gene>
<comment type="catalytic activity">
    <reaction evidence="8">
        <text>an aromatic L-alpha-amino acid + 2-oxoglutarate = an aromatic oxo-acid + L-glutamate</text>
        <dbReference type="Rhea" id="RHEA:17533"/>
        <dbReference type="ChEBI" id="CHEBI:16810"/>
        <dbReference type="ChEBI" id="CHEBI:29985"/>
        <dbReference type="ChEBI" id="CHEBI:73309"/>
        <dbReference type="ChEBI" id="CHEBI:84824"/>
        <dbReference type="EC" id="2.6.1.57"/>
    </reaction>
</comment>
<dbReference type="GO" id="GO:0008793">
    <property type="term" value="F:aromatic-amino-acid transaminase activity"/>
    <property type="evidence" value="ECO:0007669"/>
    <property type="project" value="TreeGrafter"/>
</dbReference>
<dbReference type="InterPro" id="IPR050859">
    <property type="entry name" value="Class-I_PLP-dep_aminotransf"/>
</dbReference>
<comment type="caution">
    <text evidence="11">The sequence shown here is derived from an EMBL/GenBank/DDBJ whole genome shotgun (WGS) entry which is preliminary data.</text>
</comment>
<dbReference type="GO" id="GO:0009074">
    <property type="term" value="P:aromatic amino acid family catabolic process"/>
    <property type="evidence" value="ECO:0007669"/>
    <property type="project" value="TreeGrafter"/>
</dbReference>
<evidence type="ECO:0000256" key="2">
    <source>
        <dbReference type="ARBA" id="ARBA00004496"/>
    </source>
</evidence>
<evidence type="ECO:0000256" key="4">
    <source>
        <dbReference type="ARBA" id="ARBA00022490"/>
    </source>
</evidence>
<name>A0A0L1JBH0_ASPN3</name>
<dbReference type="EMBL" id="JNOM01000039">
    <property type="protein sequence ID" value="KNG89062.1"/>
    <property type="molecule type" value="Genomic_DNA"/>
</dbReference>
<keyword evidence="12" id="KW-1185">Reference proteome</keyword>